<sequence length="152" mass="17729">MKINWGTGIVLAFIGFISFILFFVVRMSMDNKANHDLVIENYYGAELGYQKEIDAQNNSRAKEVDLTMETTDKGIKVVFPNNLNIEDIKGTVSLYRPSNKHLDFDLPISLSQDYLLIPDNRLLDGRWDIKVSWEYNDEVYLFKKKITYHQVK</sequence>
<organism evidence="2 3">
    <name type="scientific">Arenibacter echinorum</name>
    <dbReference type="NCBI Taxonomy" id="440515"/>
    <lineage>
        <taxon>Bacteria</taxon>
        <taxon>Pseudomonadati</taxon>
        <taxon>Bacteroidota</taxon>
        <taxon>Flavobacteriia</taxon>
        <taxon>Flavobacteriales</taxon>
        <taxon>Flavobacteriaceae</taxon>
        <taxon>Arenibacter</taxon>
    </lineage>
</organism>
<name>A0A327R3R0_9FLAO</name>
<feature type="transmembrane region" description="Helical" evidence="1">
    <location>
        <begin position="6"/>
        <end position="25"/>
    </location>
</feature>
<evidence type="ECO:0000313" key="3">
    <source>
        <dbReference type="Proteomes" id="UP000249696"/>
    </source>
</evidence>
<dbReference type="EMBL" id="QLLN01000004">
    <property type="protein sequence ID" value="RAJ11380.1"/>
    <property type="molecule type" value="Genomic_DNA"/>
</dbReference>
<accession>A0A327R3R0</accession>
<dbReference type="AlphaFoldDB" id="A0A327R3R0"/>
<keyword evidence="1" id="KW-1133">Transmembrane helix</keyword>
<dbReference type="Pfam" id="PF05751">
    <property type="entry name" value="FixH"/>
    <property type="match status" value="1"/>
</dbReference>
<keyword evidence="1" id="KW-0812">Transmembrane</keyword>
<proteinExistence type="predicted"/>
<evidence type="ECO:0000313" key="2">
    <source>
        <dbReference type="EMBL" id="RAJ11380.1"/>
    </source>
</evidence>
<dbReference type="RefSeq" id="WP_111623782.1">
    <property type="nucleotide sequence ID" value="NZ_QLLN01000004.1"/>
</dbReference>
<keyword evidence="3" id="KW-1185">Reference proteome</keyword>
<evidence type="ECO:0000256" key="1">
    <source>
        <dbReference type="SAM" id="Phobius"/>
    </source>
</evidence>
<comment type="caution">
    <text evidence="2">The sequence shown here is derived from an EMBL/GenBank/DDBJ whole genome shotgun (WGS) entry which is preliminary data.</text>
</comment>
<gene>
    <name evidence="2" type="ORF">LV92_02307</name>
</gene>
<dbReference type="OrthoDB" id="1493774at2"/>
<reference evidence="2 3" key="1">
    <citation type="submission" date="2018-06" db="EMBL/GenBank/DDBJ databases">
        <title>Genomic Encyclopedia of Archaeal and Bacterial Type Strains, Phase II (KMG-II): from individual species to whole genera.</title>
        <authorList>
            <person name="Goeker M."/>
        </authorList>
    </citation>
    <scope>NUCLEOTIDE SEQUENCE [LARGE SCALE GENOMIC DNA]</scope>
    <source>
        <strain evidence="2 3">DSM 23522</strain>
    </source>
</reference>
<dbReference type="Proteomes" id="UP000249696">
    <property type="component" value="Unassembled WGS sequence"/>
</dbReference>
<keyword evidence="1" id="KW-0472">Membrane</keyword>
<dbReference type="InterPro" id="IPR008620">
    <property type="entry name" value="FixH"/>
</dbReference>
<protein>
    <submittedName>
        <fullName evidence="2">Nitrogen fixation protein FixH</fullName>
    </submittedName>
</protein>